<dbReference type="Gene3D" id="3.40.1090.10">
    <property type="entry name" value="Cytosolic phospholipase A2 catalytic domain"/>
    <property type="match status" value="1"/>
</dbReference>
<dbReference type="GO" id="GO:0006629">
    <property type="term" value="P:lipid metabolic process"/>
    <property type="evidence" value="ECO:0007669"/>
    <property type="project" value="UniProtKB-KW"/>
</dbReference>
<accession>A0A6C0LTF4</accession>
<proteinExistence type="predicted"/>
<sequence length="340" mass="39248">MQLTITMRNKLETLKNAFFIEGGGTRGIYALGVIEYLFMKNPYFQFSDTKIFGGTSVGSYVAAALSLGFDISNIKLFTNEIDISNLIESYYKFPLIMYRFCKYGYLFNDNIRQKIVRQILEIKLDQIRSDLNMPNLKAIELTFGNLKTLIKSKPNTYKHLIMNSVDLSINRQIFFSTLDSNADEISLYDGLLASSAIPFVFQSTKLYRYPDGKYGYHKTLNATLDNMVDGGLSMNNTFNYVLLHPDIFTGYTFWYLKFTNDISYTPTEGIISEIKQIINFLLDSYSDINMDMIYDKYFVNIMNLHLSVGGLTIYNREQITNIVTSIFNECVNYTYKFTNK</sequence>
<dbReference type="Pfam" id="PF01734">
    <property type="entry name" value="Patatin"/>
    <property type="match status" value="1"/>
</dbReference>
<organism evidence="3">
    <name type="scientific">viral metagenome</name>
    <dbReference type="NCBI Taxonomy" id="1070528"/>
    <lineage>
        <taxon>unclassified sequences</taxon>
        <taxon>metagenomes</taxon>
        <taxon>organismal metagenomes</taxon>
    </lineage>
</organism>
<dbReference type="AlphaFoldDB" id="A0A6C0LTF4"/>
<dbReference type="EMBL" id="MN740556">
    <property type="protein sequence ID" value="QHU33295.1"/>
    <property type="molecule type" value="Genomic_DNA"/>
</dbReference>
<reference evidence="3" key="1">
    <citation type="journal article" date="2020" name="Nature">
        <title>Giant virus diversity and host interactions through global metagenomics.</title>
        <authorList>
            <person name="Schulz F."/>
            <person name="Roux S."/>
            <person name="Paez-Espino D."/>
            <person name="Jungbluth S."/>
            <person name="Walsh D.A."/>
            <person name="Denef V.J."/>
            <person name="McMahon K.D."/>
            <person name="Konstantinidis K.T."/>
            <person name="Eloe-Fadrosh E.A."/>
            <person name="Kyrpides N.C."/>
            <person name="Woyke T."/>
        </authorList>
    </citation>
    <scope>NUCLEOTIDE SEQUENCE</scope>
    <source>
        <strain evidence="3">GVMAG-S-1014582-52</strain>
    </source>
</reference>
<keyword evidence="1" id="KW-0443">Lipid metabolism</keyword>
<protein>
    <recommendedName>
        <fullName evidence="2">PNPLA domain-containing protein</fullName>
    </recommendedName>
</protein>
<name>A0A6C0LTF4_9ZZZZ</name>
<dbReference type="InterPro" id="IPR002641">
    <property type="entry name" value="PNPLA_dom"/>
</dbReference>
<evidence type="ECO:0000256" key="1">
    <source>
        <dbReference type="ARBA" id="ARBA00023098"/>
    </source>
</evidence>
<dbReference type="InterPro" id="IPR016035">
    <property type="entry name" value="Acyl_Trfase/lysoPLipase"/>
</dbReference>
<evidence type="ECO:0000259" key="2">
    <source>
        <dbReference type="PROSITE" id="PS51635"/>
    </source>
</evidence>
<dbReference type="PROSITE" id="PS51635">
    <property type="entry name" value="PNPLA"/>
    <property type="match status" value="1"/>
</dbReference>
<dbReference type="SUPFAM" id="SSF52151">
    <property type="entry name" value="FabD/lysophospholipase-like"/>
    <property type="match status" value="1"/>
</dbReference>
<evidence type="ECO:0000313" key="3">
    <source>
        <dbReference type="EMBL" id="QHU33295.1"/>
    </source>
</evidence>
<feature type="domain" description="PNPLA" evidence="2">
    <location>
        <begin position="18"/>
        <end position="242"/>
    </location>
</feature>